<evidence type="ECO:0000256" key="5">
    <source>
        <dbReference type="ARBA" id="ARBA00022842"/>
    </source>
</evidence>
<dbReference type="EMBL" id="LCFA01000022">
    <property type="protein sequence ID" value="KKS81409.1"/>
    <property type="molecule type" value="Genomic_DNA"/>
</dbReference>
<evidence type="ECO:0000256" key="6">
    <source>
        <dbReference type="ARBA" id="ARBA00023118"/>
    </source>
</evidence>
<dbReference type="InterPro" id="IPR036388">
    <property type="entry name" value="WH-like_DNA-bd_sf"/>
</dbReference>
<evidence type="ECO:0000313" key="8">
    <source>
        <dbReference type="EMBL" id="KKS81409.1"/>
    </source>
</evidence>
<dbReference type="Pfam" id="PF20803">
    <property type="entry name" value="PaaX_M"/>
    <property type="match status" value="1"/>
</dbReference>
<keyword evidence="4" id="KW-0378">Hydrolase</keyword>
<comment type="caution">
    <text evidence="8">The sequence shown here is derived from an EMBL/GenBank/DDBJ whole genome shotgun (WGS) entry which is preliminary data.</text>
</comment>
<name>A0A0G1C7K2_9BACT</name>
<accession>A0A0G1C7K2</accession>
<keyword evidence="2" id="KW-0479">Metal-binding</keyword>
<keyword evidence="5" id="KW-0460">Magnesium</keyword>
<feature type="domain" description="Transcriptional repressor PaaX-like central Cas2-like" evidence="7">
    <location>
        <begin position="104"/>
        <end position="168"/>
    </location>
</feature>
<dbReference type="AlphaFoldDB" id="A0A0G1C7K2"/>
<keyword evidence="1" id="KW-0540">Nuclease</keyword>
<dbReference type="SUPFAM" id="SSF46785">
    <property type="entry name" value="Winged helix' DNA-binding domain"/>
    <property type="match status" value="1"/>
</dbReference>
<evidence type="ECO:0000256" key="1">
    <source>
        <dbReference type="ARBA" id="ARBA00022722"/>
    </source>
</evidence>
<organism evidence="8 9">
    <name type="scientific">Candidatus Wolfebacteria bacterium GW2011_GWC1_43_10</name>
    <dbReference type="NCBI Taxonomy" id="1619011"/>
    <lineage>
        <taxon>Bacteria</taxon>
        <taxon>Candidatus Wolfeibacteriota</taxon>
    </lineage>
</organism>
<evidence type="ECO:0000259" key="7">
    <source>
        <dbReference type="Pfam" id="PF20803"/>
    </source>
</evidence>
<sequence>MGRHKYSSSLELLSVLTNSLDKWMGLDDDSLSSEFNKNRNRYYQVIWNLEKDGLIEKSKNGKNVLVAITNKGRSLLKKIINDKHKLLSPDVYKNNLSKSDSVIIVAFDIPEKLRSRRSQIRKVLKSLDFRMIQKSVWIGKNKIPDDFIRDLKDLNLLVYIDIFSINKSGSLKSVL</sequence>
<evidence type="ECO:0000313" key="9">
    <source>
        <dbReference type="Proteomes" id="UP000034810"/>
    </source>
</evidence>
<dbReference type="InterPro" id="IPR048846">
    <property type="entry name" value="PaaX-like_central"/>
</dbReference>
<gene>
    <name evidence="8" type="ORF">UV58_C0022G0005</name>
</gene>
<evidence type="ECO:0000256" key="2">
    <source>
        <dbReference type="ARBA" id="ARBA00022723"/>
    </source>
</evidence>
<dbReference type="InterPro" id="IPR036390">
    <property type="entry name" value="WH_DNA-bd_sf"/>
</dbReference>
<dbReference type="SUPFAM" id="SSF143430">
    <property type="entry name" value="TTP0101/SSO1404-like"/>
    <property type="match status" value="1"/>
</dbReference>
<proteinExistence type="predicted"/>
<dbReference type="GO" id="GO:0043571">
    <property type="term" value="P:maintenance of CRISPR repeat elements"/>
    <property type="evidence" value="ECO:0007669"/>
    <property type="project" value="InterPro"/>
</dbReference>
<evidence type="ECO:0000256" key="3">
    <source>
        <dbReference type="ARBA" id="ARBA00022759"/>
    </source>
</evidence>
<keyword evidence="6" id="KW-0051">Antiviral defense</keyword>
<dbReference type="GO" id="GO:0004521">
    <property type="term" value="F:RNA endonuclease activity"/>
    <property type="evidence" value="ECO:0007669"/>
    <property type="project" value="InterPro"/>
</dbReference>
<dbReference type="InterPro" id="IPR021127">
    <property type="entry name" value="CRISPR_associated_Cas2"/>
</dbReference>
<evidence type="ECO:0000256" key="4">
    <source>
        <dbReference type="ARBA" id="ARBA00022801"/>
    </source>
</evidence>
<dbReference type="Proteomes" id="UP000034810">
    <property type="component" value="Unassembled WGS sequence"/>
</dbReference>
<keyword evidence="3" id="KW-0255">Endonuclease</keyword>
<dbReference type="NCBIfam" id="TIGR01573">
    <property type="entry name" value="cas2"/>
    <property type="match status" value="1"/>
</dbReference>
<dbReference type="Gene3D" id="1.10.10.10">
    <property type="entry name" value="Winged helix-like DNA-binding domain superfamily/Winged helix DNA-binding domain"/>
    <property type="match status" value="1"/>
</dbReference>
<reference evidence="8 9" key="1">
    <citation type="journal article" date="2015" name="Nature">
        <title>rRNA introns, odd ribosomes, and small enigmatic genomes across a large radiation of phyla.</title>
        <authorList>
            <person name="Brown C.T."/>
            <person name="Hug L.A."/>
            <person name="Thomas B.C."/>
            <person name="Sharon I."/>
            <person name="Castelle C.J."/>
            <person name="Singh A."/>
            <person name="Wilkins M.J."/>
            <person name="Williams K.H."/>
            <person name="Banfield J.F."/>
        </authorList>
    </citation>
    <scope>NUCLEOTIDE SEQUENCE [LARGE SCALE GENOMIC DNA]</scope>
</reference>
<protein>
    <recommendedName>
        <fullName evidence="7">Transcriptional repressor PaaX-like central Cas2-like domain-containing protein</fullName>
    </recommendedName>
</protein>